<evidence type="ECO:0000313" key="3">
    <source>
        <dbReference type="Proteomes" id="UP000228503"/>
    </source>
</evidence>
<comment type="caution">
    <text evidence="2">The sequence shown here is derived from an EMBL/GenBank/DDBJ whole genome shotgun (WGS) entry which is preliminary data.</text>
</comment>
<dbReference type="Proteomes" id="UP000228503">
    <property type="component" value="Unassembled WGS sequence"/>
</dbReference>
<evidence type="ECO:0000256" key="1">
    <source>
        <dbReference type="SAM" id="Phobius"/>
    </source>
</evidence>
<keyword evidence="1" id="KW-1133">Transmembrane helix</keyword>
<dbReference type="EMBL" id="PFOB01000055">
    <property type="protein sequence ID" value="PIZ62450.1"/>
    <property type="molecule type" value="Genomic_DNA"/>
</dbReference>
<keyword evidence="1" id="KW-0472">Membrane</keyword>
<keyword evidence="1" id="KW-0812">Transmembrane</keyword>
<reference evidence="3" key="1">
    <citation type="submission" date="2017-09" db="EMBL/GenBank/DDBJ databases">
        <title>Depth-based differentiation of microbial function through sediment-hosted aquifers and enrichment of novel symbionts in the deep terrestrial subsurface.</title>
        <authorList>
            <person name="Probst A.J."/>
            <person name="Ladd B."/>
            <person name="Jarett J.K."/>
            <person name="Geller-Mcgrath D.E."/>
            <person name="Sieber C.M.K."/>
            <person name="Emerson J.B."/>
            <person name="Anantharaman K."/>
            <person name="Thomas B.C."/>
            <person name="Malmstrom R."/>
            <person name="Stieglmeier M."/>
            <person name="Klingl A."/>
            <person name="Woyke T."/>
            <person name="Ryan C.M."/>
            <person name="Banfield J.F."/>
        </authorList>
    </citation>
    <scope>NUCLEOTIDE SEQUENCE [LARGE SCALE GENOMIC DNA]</scope>
</reference>
<dbReference type="AlphaFoldDB" id="A0A2M7TX86"/>
<evidence type="ECO:0000313" key="2">
    <source>
        <dbReference type="EMBL" id="PIZ62450.1"/>
    </source>
</evidence>
<feature type="transmembrane region" description="Helical" evidence="1">
    <location>
        <begin position="9"/>
        <end position="28"/>
    </location>
</feature>
<proteinExistence type="predicted"/>
<organism evidence="2 3">
    <name type="scientific">Candidatus Roizmanbacteria bacterium CG_4_10_14_0_2_um_filter_39_13</name>
    <dbReference type="NCBI Taxonomy" id="1974825"/>
    <lineage>
        <taxon>Bacteria</taxon>
        <taxon>Candidatus Roizmaniibacteriota</taxon>
    </lineage>
</organism>
<sequence>MDYQIASKNVIFTIVLLSQLYIIGVFLYKNVSNNQTVTLCSNGQQLTAVFHLREEVTVLIPASSVKDTLDCLRRGMSFNDRTIEYVIAKDTSSALIEVLHARYAVNEEQDELELALTIPVRLSGDTVEIGGASSIAVFLKEISNPFKFIEYVAEKNSPTVIVPEINEVIARLIEKNIIDSNIIITELREGEYATIDL</sequence>
<name>A0A2M7TX86_9BACT</name>
<gene>
    <name evidence="2" type="ORF">COY16_04365</name>
</gene>
<accession>A0A2M7TX86</accession>
<protein>
    <submittedName>
        <fullName evidence="2">Uncharacterized protein</fullName>
    </submittedName>
</protein>